<dbReference type="Pfam" id="PF00560">
    <property type="entry name" value="LRR_1"/>
    <property type="match status" value="8"/>
</dbReference>
<comment type="subcellular location">
    <subcellularLocation>
        <location evidence="1">Cell membrane</location>
        <topology evidence="1">Single-pass type I membrane protein</topology>
    </subcellularLocation>
</comment>
<keyword evidence="7" id="KW-0808">Transferase</keyword>
<evidence type="ECO:0000259" key="21">
    <source>
        <dbReference type="PROSITE" id="PS50011"/>
    </source>
</evidence>
<dbReference type="InterPro" id="IPR001245">
    <property type="entry name" value="Ser-Thr/Tyr_kinase_cat_dom"/>
</dbReference>
<evidence type="ECO:0000256" key="20">
    <source>
        <dbReference type="SAM" id="SignalP"/>
    </source>
</evidence>
<dbReference type="Pfam" id="PF07714">
    <property type="entry name" value="PK_Tyr_Ser-Thr"/>
    <property type="match status" value="1"/>
</dbReference>
<keyword evidence="14" id="KW-1133">Transmembrane helix</keyword>
<sequence>MPPPAAFLFLACVLGASVAVAAAVAADGDGDAMRELRRALAPPDWGAAGEDGKGSYYCAWRGVACAGGGGGAVVAIDLPRRGLRGDFSAVAGLRALARLDLSFNALRGGVPGEALGGLPGLEFLDLSMNHLSGGVPPSLAGAVGLRFLNLSNNALSGGIPDELRSLRALTELQISGNNLTGAIPPWLAALPALRILSAYENSLSGPIPSGLGLSSKLQVLNLHSNALEGAIPSSLFDLGNLQVLILTVNRLNGTIPDTIGRCSALSNVRIGNNRLAGAIPASIGDATSLTYFEADSNELTGGIPAQLARCANLTLLNLAYNRLAGEVPDVLGELRSLQELIVSSNGLSGEFPRSILRCRNLSKLDLSYNAFRGGLPESVCNGSRLQFLLLDHNEFSGGIPVGIGGCGRLLELQLGNNNLTGEIPAEIGRVKSLQIALNLSFNHLVGPLPRELGRLDKLVALDLSSNEISGEIPGDMRGMLSLIEVNLSNNRLSGAIPVFAPFQKSAASSFSGNTKLCGNPLVVDCGPIYGSSYGMDHRKISYRVALAVSCVKATFKDANVVSNGTFSITYKAVMPSGMVVCVKKLKSVDRAVIHHQTKMIRELECLSHINHPNLVRPIGYVIYEDVALLLHHHMPNGTLLQLLHNVDNPDGDNQKPDWPRLLSIAIDVAEGLAFLHHVATIHLDISSGNVFLDSHYNALLGEVEISKLLDPLKGTASISAVAGSFGYIPPEYAYTMQVTVPGNVYSFGVVLLEILTSKLPVDEEFGEGMDLVKWVHSAPARGETPEQIMDPKLSTVSFAWRKQMLAVLKVAMLCTERAPAKRPKMKKVVEMLQEAKNS</sequence>
<evidence type="ECO:0000256" key="19">
    <source>
        <dbReference type="ARBA" id="ARBA00048679"/>
    </source>
</evidence>
<evidence type="ECO:0000256" key="14">
    <source>
        <dbReference type="ARBA" id="ARBA00022989"/>
    </source>
</evidence>
<keyword evidence="15" id="KW-0472">Membrane</keyword>
<dbReference type="FunFam" id="1.10.510.10:FF:000388">
    <property type="entry name" value="Leucine-rich repeat receptor-like tyrosine-protein kinase PXC3"/>
    <property type="match status" value="1"/>
</dbReference>
<keyword evidence="10" id="KW-0677">Repeat</keyword>
<keyword evidence="12" id="KW-0418">Kinase</keyword>
<evidence type="ECO:0000256" key="16">
    <source>
        <dbReference type="ARBA" id="ARBA00023170"/>
    </source>
</evidence>
<protein>
    <recommendedName>
        <fullName evidence="3">non-specific serine/threonine protein kinase</fullName>
        <ecNumber evidence="3">2.7.11.1</ecNumber>
    </recommendedName>
</protein>
<dbReference type="PANTHER" id="PTHR48052:SF60">
    <property type="entry name" value="RECEPTOR-LIKE PROTEIN KINASE"/>
    <property type="match status" value="1"/>
</dbReference>
<evidence type="ECO:0000256" key="5">
    <source>
        <dbReference type="ARBA" id="ARBA00022527"/>
    </source>
</evidence>
<dbReference type="FunFam" id="3.30.200.20:FF:000454">
    <property type="entry name" value="Leucine-rich repeat receptor-like tyrosine-protein kinase PXC3"/>
    <property type="match status" value="1"/>
</dbReference>
<evidence type="ECO:0000256" key="4">
    <source>
        <dbReference type="ARBA" id="ARBA00022475"/>
    </source>
</evidence>
<evidence type="ECO:0000256" key="10">
    <source>
        <dbReference type="ARBA" id="ARBA00022737"/>
    </source>
</evidence>
<comment type="similarity">
    <text evidence="2">Belongs to the RLP family.</text>
</comment>
<name>A2YJB4_ORYSI</name>
<evidence type="ECO:0000313" key="23">
    <source>
        <dbReference type="Proteomes" id="UP000007015"/>
    </source>
</evidence>
<gene>
    <name evidence="22" type="ORF">OsI_25328</name>
</gene>
<dbReference type="InterPro" id="IPR001611">
    <property type="entry name" value="Leu-rich_rpt"/>
</dbReference>
<keyword evidence="9 20" id="KW-0732">Signal</keyword>
<dbReference type="HOGENOM" id="CLU_000288_22_1_1"/>
<evidence type="ECO:0000256" key="18">
    <source>
        <dbReference type="ARBA" id="ARBA00047899"/>
    </source>
</evidence>
<evidence type="ECO:0000256" key="8">
    <source>
        <dbReference type="ARBA" id="ARBA00022692"/>
    </source>
</evidence>
<dbReference type="FunFam" id="3.80.10.10:FF:000095">
    <property type="entry name" value="LRR receptor-like serine/threonine-protein kinase GSO1"/>
    <property type="match status" value="1"/>
</dbReference>
<dbReference type="SMART" id="SM00369">
    <property type="entry name" value="LRR_TYP"/>
    <property type="match status" value="8"/>
</dbReference>
<evidence type="ECO:0000256" key="7">
    <source>
        <dbReference type="ARBA" id="ARBA00022679"/>
    </source>
</evidence>
<dbReference type="OMA" id="WVHTAPA"/>
<dbReference type="Proteomes" id="UP000007015">
    <property type="component" value="Chromosome 7"/>
</dbReference>
<reference evidence="22 23" key="1">
    <citation type="journal article" date="2005" name="PLoS Biol.">
        <title>The genomes of Oryza sativa: a history of duplications.</title>
        <authorList>
            <person name="Yu J."/>
            <person name="Wang J."/>
            <person name="Lin W."/>
            <person name="Li S."/>
            <person name="Li H."/>
            <person name="Zhou J."/>
            <person name="Ni P."/>
            <person name="Dong W."/>
            <person name="Hu S."/>
            <person name="Zeng C."/>
            <person name="Zhang J."/>
            <person name="Zhang Y."/>
            <person name="Li R."/>
            <person name="Xu Z."/>
            <person name="Li S."/>
            <person name="Li X."/>
            <person name="Zheng H."/>
            <person name="Cong L."/>
            <person name="Lin L."/>
            <person name="Yin J."/>
            <person name="Geng J."/>
            <person name="Li G."/>
            <person name="Shi J."/>
            <person name="Liu J."/>
            <person name="Lv H."/>
            <person name="Li J."/>
            <person name="Wang J."/>
            <person name="Deng Y."/>
            <person name="Ran L."/>
            <person name="Shi X."/>
            <person name="Wang X."/>
            <person name="Wu Q."/>
            <person name="Li C."/>
            <person name="Ren X."/>
            <person name="Wang J."/>
            <person name="Wang X."/>
            <person name="Li D."/>
            <person name="Liu D."/>
            <person name="Zhang X."/>
            <person name="Ji Z."/>
            <person name="Zhao W."/>
            <person name="Sun Y."/>
            <person name="Zhang Z."/>
            <person name="Bao J."/>
            <person name="Han Y."/>
            <person name="Dong L."/>
            <person name="Ji J."/>
            <person name="Chen P."/>
            <person name="Wu S."/>
            <person name="Liu J."/>
            <person name="Xiao Y."/>
            <person name="Bu D."/>
            <person name="Tan J."/>
            <person name="Yang L."/>
            <person name="Ye C."/>
            <person name="Zhang J."/>
            <person name="Xu J."/>
            <person name="Zhou Y."/>
            <person name="Yu Y."/>
            <person name="Zhang B."/>
            <person name="Zhuang S."/>
            <person name="Wei H."/>
            <person name="Liu B."/>
            <person name="Lei M."/>
            <person name="Yu H."/>
            <person name="Li Y."/>
            <person name="Xu H."/>
            <person name="Wei S."/>
            <person name="He X."/>
            <person name="Fang L."/>
            <person name="Zhang Z."/>
            <person name="Zhang Y."/>
            <person name="Huang X."/>
            <person name="Su Z."/>
            <person name="Tong W."/>
            <person name="Li J."/>
            <person name="Tong Z."/>
            <person name="Li S."/>
            <person name="Ye J."/>
            <person name="Wang L."/>
            <person name="Fang L."/>
            <person name="Lei T."/>
            <person name="Chen C."/>
            <person name="Chen H."/>
            <person name="Xu Z."/>
            <person name="Li H."/>
            <person name="Huang H."/>
            <person name="Zhang F."/>
            <person name="Xu H."/>
            <person name="Li N."/>
            <person name="Zhao C."/>
            <person name="Li S."/>
            <person name="Dong L."/>
            <person name="Huang Y."/>
            <person name="Li L."/>
            <person name="Xi Y."/>
            <person name="Qi Q."/>
            <person name="Li W."/>
            <person name="Zhang B."/>
            <person name="Hu W."/>
            <person name="Zhang Y."/>
            <person name="Tian X."/>
            <person name="Jiao Y."/>
            <person name="Liang X."/>
            <person name="Jin J."/>
            <person name="Gao L."/>
            <person name="Zheng W."/>
            <person name="Hao B."/>
            <person name="Liu S."/>
            <person name="Wang W."/>
            <person name="Yuan L."/>
            <person name="Cao M."/>
            <person name="McDermott J."/>
            <person name="Samudrala R."/>
            <person name="Wang J."/>
            <person name="Wong G.K."/>
            <person name="Yang H."/>
        </authorList>
    </citation>
    <scope>NUCLEOTIDE SEQUENCE [LARGE SCALE GENOMIC DNA]</scope>
    <source>
        <strain evidence="23">cv. 93-11</strain>
    </source>
</reference>
<keyword evidence="11" id="KW-0547">Nucleotide-binding</keyword>
<dbReference type="EMBL" id="CM000132">
    <property type="protein sequence ID" value="EAZ03175.1"/>
    <property type="molecule type" value="Genomic_DNA"/>
</dbReference>
<dbReference type="SUPFAM" id="SSF56112">
    <property type="entry name" value="Protein kinase-like (PK-like)"/>
    <property type="match status" value="1"/>
</dbReference>
<feature type="domain" description="Protein kinase" evidence="21">
    <location>
        <begin position="555"/>
        <end position="838"/>
    </location>
</feature>
<dbReference type="InterPro" id="IPR000719">
    <property type="entry name" value="Prot_kinase_dom"/>
</dbReference>
<dbReference type="Gene3D" id="3.30.200.20">
    <property type="entry name" value="Phosphorylase Kinase, domain 1"/>
    <property type="match status" value="1"/>
</dbReference>
<comment type="catalytic activity">
    <reaction evidence="19">
        <text>L-seryl-[protein] + ATP = O-phospho-L-seryl-[protein] + ADP + H(+)</text>
        <dbReference type="Rhea" id="RHEA:17989"/>
        <dbReference type="Rhea" id="RHEA-COMP:9863"/>
        <dbReference type="Rhea" id="RHEA-COMP:11604"/>
        <dbReference type="ChEBI" id="CHEBI:15378"/>
        <dbReference type="ChEBI" id="CHEBI:29999"/>
        <dbReference type="ChEBI" id="CHEBI:30616"/>
        <dbReference type="ChEBI" id="CHEBI:83421"/>
        <dbReference type="ChEBI" id="CHEBI:456216"/>
        <dbReference type="EC" id="2.7.11.1"/>
    </reaction>
</comment>
<keyword evidence="8" id="KW-0812">Transmembrane</keyword>
<keyword evidence="16" id="KW-0675">Receptor</keyword>
<dbReference type="Gene3D" id="1.10.510.10">
    <property type="entry name" value="Transferase(Phosphotransferase) domain 1"/>
    <property type="match status" value="1"/>
</dbReference>
<dbReference type="GO" id="GO:0005886">
    <property type="term" value="C:plasma membrane"/>
    <property type="evidence" value="ECO:0007669"/>
    <property type="project" value="UniProtKB-SubCell"/>
</dbReference>
<dbReference type="EC" id="2.7.11.1" evidence="3"/>
<dbReference type="Gramene" id="BGIOSGA024628-TA">
    <property type="protein sequence ID" value="BGIOSGA024628-PA"/>
    <property type="gene ID" value="BGIOSGA024628"/>
</dbReference>
<keyword evidence="5" id="KW-0723">Serine/threonine-protein kinase</keyword>
<dbReference type="SUPFAM" id="SSF52058">
    <property type="entry name" value="L domain-like"/>
    <property type="match status" value="2"/>
</dbReference>
<evidence type="ECO:0000256" key="2">
    <source>
        <dbReference type="ARBA" id="ARBA00009592"/>
    </source>
</evidence>
<dbReference type="InterPro" id="IPR003591">
    <property type="entry name" value="Leu-rich_rpt_typical-subtyp"/>
</dbReference>
<dbReference type="AlphaFoldDB" id="A2YJB4"/>
<dbReference type="InterPro" id="IPR011009">
    <property type="entry name" value="Kinase-like_dom_sf"/>
</dbReference>
<dbReference type="GO" id="GO:0004674">
    <property type="term" value="F:protein serine/threonine kinase activity"/>
    <property type="evidence" value="ECO:0007669"/>
    <property type="project" value="UniProtKB-KW"/>
</dbReference>
<evidence type="ECO:0000313" key="22">
    <source>
        <dbReference type="EMBL" id="EAZ03175.1"/>
    </source>
</evidence>
<keyword evidence="17" id="KW-0325">Glycoprotein</keyword>
<keyword evidence="13" id="KW-0067">ATP-binding</keyword>
<organism evidence="22 23">
    <name type="scientific">Oryza sativa subsp. indica</name>
    <name type="common">Rice</name>
    <dbReference type="NCBI Taxonomy" id="39946"/>
    <lineage>
        <taxon>Eukaryota</taxon>
        <taxon>Viridiplantae</taxon>
        <taxon>Streptophyta</taxon>
        <taxon>Embryophyta</taxon>
        <taxon>Tracheophyta</taxon>
        <taxon>Spermatophyta</taxon>
        <taxon>Magnoliopsida</taxon>
        <taxon>Liliopsida</taxon>
        <taxon>Poales</taxon>
        <taxon>Poaceae</taxon>
        <taxon>BOP clade</taxon>
        <taxon>Oryzoideae</taxon>
        <taxon>Oryzeae</taxon>
        <taxon>Oryzinae</taxon>
        <taxon>Oryza</taxon>
        <taxon>Oryza sativa</taxon>
    </lineage>
</organism>
<keyword evidence="23" id="KW-1185">Reference proteome</keyword>
<evidence type="ECO:0000256" key="3">
    <source>
        <dbReference type="ARBA" id="ARBA00012513"/>
    </source>
</evidence>
<dbReference type="PANTHER" id="PTHR48052">
    <property type="entry name" value="UNNAMED PRODUCT"/>
    <property type="match status" value="1"/>
</dbReference>
<dbReference type="STRING" id="39946.A2YJB4"/>
<feature type="signal peptide" evidence="20">
    <location>
        <begin position="1"/>
        <end position="21"/>
    </location>
</feature>
<dbReference type="PROSITE" id="PS50011">
    <property type="entry name" value="PROTEIN_KINASE_DOM"/>
    <property type="match status" value="1"/>
</dbReference>
<accession>A2YJB4</accession>
<evidence type="ECO:0000256" key="12">
    <source>
        <dbReference type="ARBA" id="ARBA00022777"/>
    </source>
</evidence>
<dbReference type="GO" id="GO:0005524">
    <property type="term" value="F:ATP binding"/>
    <property type="evidence" value="ECO:0007669"/>
    <property type="project" value="UniProtKB-KW"/>
</dbReference>
<evidence type="ECO:0000256" key="15">
    <source>
        <dbReference type="ARBA" id="ARBA00023136"/>
    </source>
</evidence>
<dbReference type="InterPro" id="IPR032675">
    <property type="entry name" value="LRR_dom_sf"/>
</dbReference>
<keyword evidence="4" id="KW-1003">Cell membrane</keyword>
<evidence type="ECO:0000256" key="13">
    <source>
        <dbReference type="ARBA" id="ARBA00022840"/>
    </source>
</evidence>
<feature type="chain" id="PRO_5002648663" description="non-specific serine/threonine protein kinase" evidence="20">
    <location>
        <begin position="22"/>
        <end position="838"/>
    </location>
</feature>
<evidence type="ECO:0000256" key="11">
    <source>
        <dbReference type="ARBA" id="ARBA00022741"/>
    </source>
</evidence>
<evidence type="ECO:0000256" key="1">
    <source>
        <dbReference type="ARBA" id="ARBA00004251"/>
    </source>
</evidence>
<evidence type="ECO:0000256" key="6">
    <source>
        <dbReference type="ARBA" id="ARBA00022614"/>
    </source>
</evidence>
<evidence type="ECO:0000256" key="17">
    <source>
        <dbReference type="ARBA" id="ARBA00023180"/>
    </source>
</evidence>
<proteinExistence type="inferred from homology"/>
<keyword evidence="6" id="KW-0433">Leucine-rich repeat</keyword>
<evidence type="ECO:0000256" key="9">
    <source>
        <dbReference type="ARBA" id="ARBA00022729"/>
    </source>
</evidence>
<comment type="catalytic activity">
    <reaction evidence="18">
        <text>L-threonyl-[protein] + ATP = O-phospho-L-threonyl-[protein] + ADP + H(+)</text>
        <dbReference type="Rhea" id="RHEA:46608"/>
        <dbReference type="Rhea" id="RHEA-COMP:11060"/>
        <dbReference type="Rhea" id="RHEA-COMP:11605"/>
        <dbReference type="ChEBI" id="CHEBI:15378"/>
        <dbReference type="ChEBI" id="CHEBI:30013"/>
        <dbReference type="ChEBI" id="CHEBI:30616"/>
        <dbReference type="ChEBI" id="CHEBI:61977"/>
        <dbReference type="ChEBI" id="CHEBI:456216"/>
        <dbReference type="EC" id="2.7.11.1"/>
    </reaction>
</comment>
<dbReference type="Gene3D" id="3.80.10.10">
    <property type="entry name" value="Ribonuclease Inhibitor"/>
    <property type="match status" value="2"/>
</dbReference>
<dbReference type="FunFam" id="3.80.10.10:FF:000763">
    <property type="entry name" value="cDNA clone:J023048C13, full insert sequence"/>
    <property type="match status" value="1"/>
</dbReference>